<dbReference type="EMBL" id="BAABGT010000032">
    <property type="protein sequence ID" value="GAA4546305.1"/>
    <property type="molecule type" value="Genomic_DNA"/>
</dbReference>
<dbReference type="GO" id="GO:0016787">
    <property type="term" value="F:hydrolase activity"/>
    <property type="evidence" value="ECO:0007669"/>
    <property type="project" value="UniProtKB-KW"/>
</dbReference>
<dbReference type="RefSeq" id="WP_345417221.1">
    <property type="nucleotide sequence ID" value="NZ_BAABGT010000032.1"/>
</dbReference>
<reference evidence="3" key="1">
    <citation type="journal article" date="2019" name="Int. J. Syst. Evol. Microbiol.">
        <title>The Global Catalogue of Microorganisms (GCM) 10K type strain sequencing project: providing services to taxonomists for standard genome sequencing and annotation.</title>
        <authorList>
            <consortium name="The Broad Institute Genomics Platform"/>
            <consortium name="The Broad Institute Genome Sequencing Center for Infectious Disease"/>
            <person name="Wu L."/>
            <person name="Ma J."/>
        </authorList>
    </citation>
    <scope>NUCLEOTIDE SEQUENCE [LARGE SCALE GENOMIC DNA]</scope>
    <source>
        <strain evidence="3">JCM 17906</strain>
    </source>
</reference>
<dbReference type="PANTHER" id="PTHR43211:SF1">
    <property type="entry name" value="BLL6422 PROTEIN"/>
    <property type="match status" value="1"/>
</dbReference>
<sequence>MRFVTYTTAGSVDRVGVLSGTEIHGLDPGVTLRGLLGDDGERLHRAGERALRDPREVLVLDDVRLRAPLPDPPTVRDFMTFERHVEGTALLAGVATGIPPRWYAAPTFYFTNPYAVLGPHDDVPVPPGSELFDFELEVAAVVGLGGRDIAASDAERHIVGYCLLNDWSARDLQFDEMSVKLGPAKGKDTSLTLGPVLVTADELLPHRSGTAYDLGMSAAVNGVVVGTDRWDSMHFSYAEMIEYASRGTEVRPGDVLGSGTCGGGCLAESWGRAGWAAHPSLQPGDTVTVSVDMLGTLTSRVVAYGDRRDDQGVSCQGSELV</sequence>
<dbReference type="Pfam" id="PF01557">
    <property type="entry name" value="FAA_hydrolase"/>
    <property type="match status" value="1"/>
</dbReference>
<keyword evidence="3" id="KW-1185">Reference proteome</keyword>
<protein>
    <submittedName>
        <fullName evidence="2">Fumarylacetoacetate hydrolase family protein</fullName>
    </submittedName>
</protein>
<dbReference type="Gene3D" id="3.90.850.10">
    <property type="entry name" value="Fumarylacetoacetase-like, C-terminal domain"/>
    <property type="match status" value="1"/>
</dbReference>
<evidence type="ECO:0000313" key="2">
    <source>
        <dbReference type="EMBL" id="GAA4546305.1"/>
    </source>
</evidence>
<dbReference type="InterPro" id="IPR011234">
    <property type="entry name" value="Fumarylacetoacetase-like_C"/>
</dbReference>
<dbReference type="InterPro" id="IPR036663">
    <property type="entry name" value="Fumarylacetoacetase_C_sf"/>
</dbReference>
<dbReference type="PANTHER" id="PTHR43211">
    <property type="entry name" value="FUMARYLACETOACETATE HYDROLASE"/>
    <property type="match status" value="1"/>
</dbReference>
<evidence type="ECO:0000313" key="3">
    <source>
        <dbReference type="Proteomes" id="UP001501598"/>
    </source>
</evidence>
<organism evidence="2 3">
    <name type="scientific">Pseudonocardia xishanensis</name>
    <dbReference type="NCBI Taxonomy" id="630995"/>
    <lineage>
        <taxon>Bacteria</taxon>
        <taxon>Bacillati</taxon>
        <taxon>Actinomycetota</taxon>
        <taxon>Actinomycetes</taxon>
        <taxon>Pseudonocardiales</taxon>
        <taxon>Pseudonocardiaceae</taxon>
        <taxon>Pseudonocardia</taxon>
    </lineage>
</organism>
<dbReference type="SUPFAM" id="SSF56529">
    <property type="entry name" value="FAH"/>
    <property type="match status" value="1"/>
</dbReference>
<feature type="domain" description="Fumarylacetoacetase-like C-terminal" evidence="1">
    <location>
        <begin position="97"/>
        <end position="302"/>
    </location>
</feature>
<accession>A0ABP8RTL9</accession>
<evidence type="ECO:0000259" key="1">
    <source>
        <dbReference type="Pfam" id="PF01557"/>
    </source>
</evidence>
<proteinExistence type="predicted"/>
<dbReference type="Proteomes" id="UP001501598">
    <property type="component" value="Unassembled WGS sequence"/>
</dbReference>
<gene>
    <name evidence="2" type="ORF">GCM10023175_28210</name>
</gene>
<keyword evidence="2" id="KW-0378">Hydrolase</keyword>
<comment type="caution">
    <text evidence="2">The sequence shown here is derived from an EMBL/GenBank/DDBJ whole genome shotgun (WGS) entry which is preliminary data.</text>
</comment>
<name>A0ABP8RTL9_9PSEU</name>